<evidence type="ECO:0000313" key="2">
    <source>
        <dbReference type="Proteomes" id="UP000789860"/>
    </source>
</evidence>
<sequence length="110" mass="12438">TLSHIPPFYHLFFPWIIPNNITRLAKELITIWIECGRPNNIGFHVFSNNGTYHYAMLCETIRNFANDNNITSKNNLSSISSIDAKLFLDSIKSCVIDSAPSPMTEKYAAS</sequence>
<accession>A0ACA9PT86</accession>
<organism evidence="1 2">
    <name type="scientific">Scutellospora calospora</name>
    <dbReference type="NCBI Taxonomy" id="85575"/>
    <lineage>
        <taxon>Eukaryota</taxon>
        <taxon>Fungi</taxon>
        <taxon>Fungi incertae sedis</taxon>
        <taxon>Mucoromycota</taxon>
        <taxon>Glomeromycotina</taxon>
        <taxon>Glomeromycetes</taxon>
        <taxon>Diversisporales</taxon>
        <taxon>Gigasporaceae</taxon>
        <taxon>Scutellospora</taxon>
    </lineage>
</organism>
<gene>
    <name evidence="1" type="ORF">SCALOS_LOCUS11093</name>
</gene>
<comment type="caution">
    <text evidence="1">The sequence shown here is derived from an EMBL/GenBank/DDBJ whole genome shotgun (WGS) entry which is preliminary data.</text>
</comment>
<name>A0ACA9PT86_9GLOM</name>
<keyword evidence="2" id="KW-1185">Reference proteome</keyword>
<dbReference type="Proteomes" id="UP000789860">
    <property type="component" value="Unassembled WGS sequence"/>
</dbReference>
<feature type="non-terminal residue" evidence="1">
    <location>
        <position position="1"/>
    </location>
</feature>
<dbReference type="EMBL" id="CAJVPM010045573">
    <property type="protein sequence ID" value="CAG8716764.1"/>
    <property type="molecule type" value="Genomic_DNA"/>
</dbReference>
<proteinExistence type="predicted"/>
<feature type="non-terminal residue" evidence="1">
    <location>
        <position position="110"/>
    </location>
</feature>
<evidence type="ECO:0000313" key="1">
    <source>
        <dbReference type="EMBL" id="CAG8716764.1"/>
    </source>
</evidence>
<reference evidence="1" key="1">
    <citation type="submission" date="2021-06" db="EMBL/GenBank/DDBJ databases">
        <authorList>
            <person name="Kallberg Y."/>
            <person name="Tangrot J."/>
            <person name="Rosling A."/>
        </authorList>
    </citation>
    <scope>NUCLEOTIDE SEQUENCE</scope>
    <source>
        <strain evidence="1">AU212A</strain>
    </source>
</reference>
<protein>
    <submittedName>
        <fullName evidence="1">10803_t:CDS:1</fullName>
    </submittedName>
</protein>